<accession>A0ABX5RGA0</accession>
<protein>
    <submittedName>
        <fullName evidence="1">Uncharacterized protein</fullName>
    </submittedName>
</protein>
<evidence type="ECO:0000313" key="1">
    <source>
        <dbReference type="EMBL" id="QBH13697.1"/>
    </source>
</evidence>
<reference evidence="1 2" key="1">
    <citation type="submission" date="2019-02" db="EMBL/GenBank/DDBJ databases">
        <title>Complete genome sequence of Desulfobacter hydrogenophilus AcRS1.</title>
        <authorList>
            <person name="Marietou A."/>
            <person name="Lund M.B."/>
            <person name="Marshall I.P.G."/>
            <person name="Schreiber L."/>
            <person name="Jorgensen B."/>
        </authorList>
    </citation>
    <scope>NUCLEOTIDE SEQUENCE [LARGE SCALE GENOMIC DNA]</scope>
    <source>
        <strain evidence="1 2">AcRS1</strain>
    </source>
</reference>
<dbReference type="Proteomes" id="UP000293902">
    <property type="component" value="Chromosome"/>
</dbReference>
<evidence type="ECO:0000313" key="2">
    <source>
        <dbReference type="Proteomes" id="UP000293902"/>
    </source>
</evidence>
<sequence length="71" mass="8005">MERSKHSLKNPFLKILHGYRIPCAGVGSAGTTYSTNRWKEFAFVIRVLTAIKQLAGSEREQLLDDGWVLAK</sequence>
<dbReference type="EMBL" id="CP036313">
    <property type="protein sequence ID" value="QBH13697.1"/>
    <property type="molecule type" value="Genomic_DNA"/>
</dbReference>
<name>A0ABX5RGA0_9BACT</name>
<dbReference type="RefSeq" id="WP_111956772.1">
    <property type="nucleotide sequence ID" value="NZ_CP036313.1"/>
</dbReference>
<gene>
    <name evidence="1" type="ORF">EYB58_12655</name>
</gene>
<organism evidence="1 2">
    <name type="scientific">Desulfobacter hydrogenophilus</name>
    <dbReference type="NCBI Taxonomy" id="2291"/>
    <lineage>
        <taxon>Bacteria</taxon>
        <taxon>Pseudomonadati</taxon>
        <taxon>Thermodesulfobacteriota</taxon>
        <taxon>Desulfobacteria</taxon>
        <taxon>Desulfobacterales</taxon>
        <taxon>Desulfobacteraceae</taxon>
        <taxon>Desulfobacter</taxon>
    </lineage>
</organism>
<keyword evidence="2" id="KW-1185">Reference proteome</keyword>
<proteinExistence type="predicted"/>